<feature type="compositionally biased region" description="Basic and acidic residues" evidence="1">
    <location>
        <begin position="57"/>
        <end position="69"/>
    </location>
</feature>
<dbReference type="InterPro" id="IPR046370">
    <property type="entry name" value="MAML_N_sf"/>
</dbReference>
<feature type="region of interest" description="Disordered" evidence="1">
    <location>
        <begin position="29"/>
        <end position="104"/>
    </location>
</feature>
<keyword evidence="3" id="KW-1185">Reference proteome</keyword>
<feature type="region of interest" description="Disordered" evidence="1">
    <location>
        <begin position="785"/>
        <end position="814"/>
    </location>
</feature>
<protein>
    <submittedName>
        <fullName evidence="2">Uncharacterized protein</fullName>
    </submittedName>
</protein>
<gene>
    <name evidence="2" type="ORF">ATANTOWER_006097</name>
</gene>
<evidence type="ECO:0000256" key="1">
    <source>
        <dbReference type="SAM" id="MobiDB-lite"/>
    </source>
</evidence>
<feature type="compositionally biased region" description="Acidic residues" evidence="1">
    <location>
        <begin position="743"/>
        <end position="757"/>
    </location>
</feature>
<dbReference type="PANTHER" id="PTHR33480:SF5">
    <property type="entry name" value="SI:DKEY-51D8.9"/>
    <property type="match status" value="1"/>
</dbReference>
<feature type="region of interest" description="Disordered" evidence="1">
    <location>
        <begin position="697"/>
        <end position="757"/>
    </location>
</feature>
<sequence length="882" mass="102008">MERFRRRLDKLRTHHNNCEHRFMRGFSEQAQGKMAEKSSKRKKNRVDKAKSSLTVDTSRRKDNCKRIWEEDLSPTKGSSSKKRLREEHLEDSDTSLNTDAHKIDEGKNPMTYVKRHFKRHKKNRVDKAKSSLTVKTCTKKDDRKRIWDKKHYCLYCGQSQSKVSRHLQRRHGDIKDVAYAFSFPLRSQERKVLLEQLRNKGDFKHNVKVIEEHTGQIVTWKQPSDKASVADYLPCSYCFGMFRKTDLWRHQASCKIKDLCETDDSNVRRRVQSRAVRLLPIVASSDGCQTIINNMRQDDVSFHVRSDSLICKYGESLYAKHGRVKSRHQYISQRMRELGRFMLVAKDMDKTVKGLEDLCVPSRFQFVVDAAKRLTEFSPGKNEYGKPSTAVKIGFCLKGALEVHIGQTLINDDDLAEKKAKKFFELLEKNWKNSVSISAHATIQEKRWNKDDDIPLTKNVMALRDHLRHVEDEAKGILRDQMNLAAYKKLNETVLAQIIIFNKRREGEASRLTVETYKRASTSPVNEDIFETLSLLEKELSKLLTRIEIRGKRGRKVPVFLTERMKDSIELLLKRREEAGVLPENPYLFARSVGTANIRGCDCLRKYAVESKAENPELLRSTKLRKQVATLCQLLDLGEQELEQVARFMGHDIRVHHDFYRQTDKTFQITKISKLLFAMEQGTVSLRGKNLSTLDLSDCGEIPTPTSQSAQKKKKKQRREAGQIPTPTFQSTPKENKKQGRETEDDISVNGSDDEPVYVDEAGSDLFCSKTGPETCSEMVLDGVIHTSTSQSAPKKKKKQGREEEMPKMQVRRPWSEAEKNAVNKHLAKFMAERRVPGKEHCMQCKEKERALDDRSWKDVKNFVYNTIVTLSRRSASRKLKF</sequence>
<name>A0ABU7BZ59_9TELE</name>
<organism evidence="2 3">
    <name type="scientific">Ataeniobius toweri</name>
    <dbReference type="NCBI Taxonomy" id="208326"/>
    <lineage>
        <taxon>Eukaryota</taxon>
        <taxon>Metazoa</taxon>
        <taxon>Chordata</taxon>
        <taxon>Craniata</taxon>
        <taxon>Vertebrata</taxon>
        <taxon>Euteleostomi</taxon>
        <taxon>Actinopterygii</taxon>
        <taxon>Neopterygii</taxon>
        <taxon>Teleostei</taxon>
        <taxon>Neoteleostei</taxon>
        <taxon>Acanthomorphata</taxon>
        <taxon>Ovalentaria</taxon>
        <taxon>Atherinomorphae</taxon>
        <taxon>Cyprinodontiformes</taxon>
        <taxon>Goodeidae</taxon>
        <taxon>Ataeniobius</taxon>
    </lineage>
</organism>
<comment type="caution">
    <text evidence="2">The sequence shown here is derived from an EMBL/GenBank/DDBJ whole genome shotgun (WGS) entry which is preliminary data.</text>
</comment>
<dbReference type="EMBL" id="JAHUTI010070525">
    <property type="protein sequence ID" value="MED6255211.1"/>
    <property type="molecule type" value="Genomic_DNA"/>
</dbReference>
<evidence type="ECO:0000313" key="2">
    <source>
        <dbReference type="EMBL" id="MED6255211.1"/>
    </source>
</evidence>
<dbReference type="Proteomes" id="UP001345963">
    <property type="component" value="Unassembled WGS sequence"/>
</dbReference>
<dbReference type="Gene3D" id="6.10.250.970">
    <property type="match status" value="1"/>
</dbReference>
<reference evidence="2 3" key="1">
    <citation type="submission" date="2021-07" db="EMBL/GenBank/DDBJ databases">
        <authorList>
            <person name="Palmer J.M."/>
        </authorList>
    </citation>
    <scope>NUCLEOTIDE SEQUENCE [LARGE SCALE GENOMIC DNA]</scope>
    <source>
        <strain evidence="2 3">AT_MEX2019</strain>
        <tissue evidence="2">Muscle</tissue>
    </source>
</reference>
<evidence type="ECO:0000313" key="3">
    <source>
        <dbReference type="Proteomes" id="UP001345963"/>
    </source>
</evidence>
<dbReference type="PANTHER" id="PTHR33480">
    <property type="entry name" value="SET DOMAIN-CONTAINING PROTEIN-RELATED"/>
    <property type="match status" value="1"/>
</dbReference>
<proteinExistence type="predicted"/>
<accession>A0ABU7BZ59</accession>